<dbReference type="GeneID" id="28763779"/>
<dbReference type="AlphaFoldDB" id="A0A177C932"/>
<sequence>MSCTVSPTSKIQCRSLWFSGQKNHTNQRGQGPVFEICQWIFYTLAKEHKLATTLTFKKIEATAEDVIVLLKTLCQRADDIPCQPSTRVSFHGILLLAAIRGFRRATITSIKYRDVSLAVVRDPNN</sequence>
<dbReference type="OrthoDB" id="3772622at2759"/>
<dbReference type="RefSeq" id="XP_018033996.1">
    <property type="nucleotide sequence ID" value="XM_018180293.1"/>
</dbReference>
<dbReference type="Proteomes" id="UP000077069">
    <property type="component" value="Unassembled WGS sequence"/>
</dbReference>
<keyword evidence="2" id="KW-1185">Reference proteome</keyword>
<protein>
    <recommendedName>
        <fullName evidence="3">Tyr recombinase domain-containing protein</fullName>
    </recommendedName>
</protein>
<dbReference type="EMBL" id="KV441554">
    <property type="protein sequence ID" value="OAG03631.1"/>
    <property type="molecule type" value="Genomic_DNA"/>
</dbReference>
<name>A0A177C932_9PLEO</name>
<organism evidence="1 2">
    <name type="scientific">Paraphaeosphaeria sporulosa</name>
    <dbReference type="NCBI Taxonomy" id="1460663"/>
    <lineage>
        <taxon>Eukaryota</taxon>
        <taxon>Fungi</taxon>
        <taxon>Dikarya</taxon>
        <taxon>Ascomycota</taxon>
        <taxon>Pezizomycotina</taxon>
        <taxon>Dothideomycetes</taxon>
        <taxon>Pleosporomycetidae</taxon>
        <taxon>Pleosporales</taxon>
        <taxon>Massarineae</taxon>
        <taxon>Didymosphaeriaceae</taxon>
        <taxon>Paraphaeosphaeria</taxon>
    </lineage>
</organism>
<gene>
    <name evidence="1" type="ORF">CC84DRAFT_1177611</name>
</gene>
<evidence type="ECO:0000313" key="1">
    <source>
        <dbReference type="EMBL" id="OAG03631.1"/>
    </source>
</evidence>
<reference evidence="1 2" key="1">
    <citation type="submission" date="2016-05" db="EMBL/GenBank/DDBJ databases">
        <title>Comparative analysis of secretome profiles of manganese(II)-oxidizing ascomycete fungi.</title>
        <authorList>
            <consortium name="DOE Joint Genome Institute"/>
            <person name="Zeiner C.A."/>
            <person name="Purvine S.O."/>
            <person name="Zink E.M."/>
            <person name="Wu S."/>
            <person name="Pasa-Tolic L."/>
            <person name="Chaput D.L."/>
            <person name="Haridas S."/>
            <person name="Grigoriev I.V."/>
            <person name="Santelli C.M."/>
            <person name="Hansel C.M."/>
        </authorList>
    </citation>
    <scope>NUCLEOTIDE SEQUENCE [LARGE SCALE GENOMIC DNA]</scope>
    <source>
        <strain evidence="1 2">AP3s5-JAC2a</strain>
    </source>
</reference>
<dbReference type="STRING" id="1460663.A0A177C932"/>
<evidence type="ECO:0000313" key="2">
    <source>
        <dbReference type="Proteomes" id="UP000077069"/>
    </source>
</evidence>
<dbReference type="InParanoid" id="A0A177C932"/>
<proteinExistence type="predicted"/>
<accession>A0A177C932</accession>
<evidence type="ECO:0008006" key="3">
    <source>
        <dbReference type="Google" id="ProtNLM"/>
    </source>
</evidence>